<sequence>MSLAYGHIRIDYEPHPGSTIQNVCNEVTALSKKKNVVVEFVLNGVRLKAYPITEPSDLMDKYHEEIEDN</sequence>
<dbReference type="EMBL" id="LAZR01001004">
    <property type="protein sequence ID" value="KKN52794.1"/>
    <property type="molecule type" value="Genomic_DNA"/>
</dbReference>
<comment type="caution">
    <text evidence="1">The sequence shown here is derived from an EMBL/GenBank/DDBJ whole genome shotgun (WGS) entry which is preliminary data.</text>
</comment>
<evidence type="ECO:0000313" key="1">
    <source>
        <dbReference type="EMBL" id="KKN52794.1"/>
    </source>
</evidence>
<gene>
    <name evidence="1" type="ORF">LCGC14_0609120</name>
</gene>
<dbReference type="AlphaFoldDB" id="A0A0F9RD65"/>
<reference evidence="1" key="1">
    <citation type="journal article" date="2015" name="Nature">
        <title>Complex archaea that bridge the gap between prokaryotes and eukaryotes.</title>
        <authorList>
            <person name="Spang A."/>
            <person name="Saw J.H."/>
            <person name="Jorgensen S.L."/>
            <person name="Zaremba-Niedzwiedzka K."/>
            <person name="Martijn J."/>
            <person name="Lind A.E."/>
            <person name="van Eijk R."/>
            <person name="Schleper C."/>
            <person name="Guy L."/>
            <person name="Ettema T.J."/>
        </authorList>
    </citation>
    <scope>NUCLEOTIDE SEQUENCE</scope>
</reference>
<organism evidence="1">
    <name type="scientific">marine sediment metagenome</name>
    <dbReference type="NCBI Taxonomy" id="412755"/>
    <lineage>
        <taxon>unclassified sequences</taxon>
        <taxon>metagenomes</taxon>
        <taxon>ecological metagenomes</taxon>
    </lineage>
</organism>
<protein>
    <submittedName>
        <fullName evidence="1">Uncharacterized protein</fullName>
    </submittedName>
</protein>
<accession>A0A0F9RD65</accession>
<proteinExistence type="predicted"/>
<name>A0A0F9RD65_9ZZZZ</name>